<comment type="similarity">
    <text evidence="1">Belongs to the ornithine cyclodeaminase/mu-crystallin family.</text>
</comment>
<dbReference type="InterPro" id="IPR023401">
    <property type="entry name" value="ODC_N"/>
</dbReference>
<dbReference type="OrthoDB" id="9792005at2"/>
<organism evidence="2 3">
    <name type="scientific">Clostridium argentinense CDC 2741</name>
    <dbReference type="NCBI Taxonomy" id="1418104"/>
    <lineage>
        <taxon>Bacteria</taxon>
        <taxon>Bacillati</taxon>
        <taxon>Bacillota</taxon>
        <taxon>Clostridia</taxon>
        <taxon>Eubacteriales</taxon>
        <taxon>Clostridiaceae</taxon>
        <taxon>Clostridium</taxon>
    </lineage>
</organism>
<dbReference type="PIRSF" id="PIRSF001439">
    <property type="entry name" value="CryM"/>
    <property type="match status" value="1"/>
</dbReference>
<dbReference type="Gene3D" id="3.40.50.720">
    <property type="entry name" value="NAD(P)-binding Rossmann-like Domain"/>
    <property type="match status" value="1"/>
</dbReference>
<dbReference type="Pfam" id="PF02423">
    <property type="entry name" value="OCD_Mu_crystall"/>
    <property type="match status" value="1"/>
</dbReference>
<protein>
    <submittedName>
        <fullName evidence="2">Ornithine cyclodeaminase</fullName>
    </submittedName>
</protein>
<dbReference type="PANTHER" id="PTHR13812:SF19">
    <property type="entry name" value="KETIMINE REDUCTASE MU-CRYSTALLIN"/>
    <property type="match status" value="1"/>
</dbReference>
<dbReference type="EMBL" id="AYSO01000016">
    <property type="protein sequence ID" value="KIE46578.1"/>
    <property type="molecule type" value="Genomic_DNA"/>
</dbReference>
<keyword evidence="3" id="KW-1185">Reference proteome</keyword>
<name>A0A0C1U4N2_9CLOT</name>
<evidence type="ECO:0000313" key="2">
    <source>
        <dbReference type="EMBL" id="KIE46578.1"/>
    </source>
</evidence>
<gene>
    <name evidence="2" type="ORF">U732_3314</name>
</gene>
<dbReference type="STRING" id="29341.RSJ17_19370"/>
<evidence type="ECO:0000256" key="1">
    <source>
        <dbReference type="ARBA" id="ARBA00008903"/>
    </source>
</evidence>
<reference evidence="2 3" key="1">
    <citation type="journal article" date="2015" name="Infect. Genet. Evol.">
        <title>Genomic sequences of six botulinum neurotoxin-producing strains representing three clostridial species illustrate the mobility and diversity of botulinum neurotoxin genes.</title>
        <authorList>
            <person name="Smith T.J."/>
            <person name="Hill K.K."/>
            <person name="Xie G."/>
            <person name="Foley B.T."/>
            <person name="Williamson C.H."/>
            <person name="Foster J.T."/>
            <person name="Johnson S.L."/>
            <person name="Chertkov O."/>
            <person name="Teshima H."/>
            <person name="Gibbons H.S."/>
            <person name="Johnsky L.A."/>
            <person name="Karavis M.A."/>
            <person name="Smith L.A."/>
        </authorList>
    </citation>
    <scope>NUCLEOTIDE SEQUENCE [LARGE SCALE GENOMIC DNA]</scope>
    <source>
        <strain evidence="2 3">CDC 2741</strain>
    </source>
</reference>
<dbReference type="Proteomes" id="UP000031366">
    <property type="component" value="Unassembled WGS sequence"/>
</dbReference>
<sequence length="328" mass="36083">MKTLLLNQKEVKQILNMTDTIAAVEEAYKDFNRKLVVQLPILSIEVPDYNGEMDLKAGYSKSTEMITVKIAVGYWDNPKHYNLPTLLATITLYDGKNGYPVCIMDGSLITGYRTGAAGGVSAKVLARKNSEVVGMIGAGNQARMQVVSLKEVLPIKTVKVWSPIGEDMLKYKQDIESMLDIQVILCDEPKEAVKSSDIIVTATSSKNSIVQDEWISPGTHIIAIGADMEGKQELDSKIFSHAKIVVDNIQQCVHRGETQNPIREGIITEKDLHGEIGEILLGTKLGRESNEEITIFDSTGMSIQDNITACMIFKNAIRLGVGQNIELI</sequence>
<dbReference type="PANTHER" id="PTHR13812">
    <property type="entry name" value="KETIMINE REDUCTASE MU-CRYSTALLIN"/>
    <property type="match status" value="1"/>
</dbReference>
<dbReference type="FunFam" id="3.40.50.720:FF:000311">
    <property type="entry name" value="Ornithine cyclodeaminase"/>
    <property type="match status" value="1"/>
</dbReference>
<dbReference type="GO" id="GO:0005737">
    <property type="term" value="C:cytoplasm"/>
    <property type="evidence" value="ECO:0007669"/>
    <property type="project" value="TreeGrafter"/>
</dbReference>
<dbReference type="SUPFAM" id="SSF51735">
    <property type="entry name" value="NAD(P)-binding Rossmann-fold domains"/>
    <property type="match status" value="1"/>
</dbReference>
<dbReference type="InterPro" id="IPR036291">
    <property type="entry name" value="NAD(P)-bd_dom_sf"/>
</dbReference>
<accession>A0A0C1U4N2</accession>
<dbReference type="GO" id="GO:0016491">
    <property type="term" value="F:oxidoreductase activity"/>
    <property type="evidence" value="ECO:0007669"/>
    <property type="project" value="UniProtKB-ARBA"/>
</dbReference>
<dbReference type="Gene3D" id="3.30.1780.10">
    <property type="entry name" value="ornithine cyclodeaminase, domain 1"/>
    <property type="match status" value="1"/>
</dbReference>
<dbReference type="InterPro" id="IPR003462">
    <property type="entry name" value="ODC_Mu_crystall"/>
</dbReference>
<dbReference type="AlphaFoldDB" id="A0A0C1U4N2"/>
<comment type="caution">
    <text evidence="2">The sequence shown here is derived from an EMBL/GenBank/DDBJ whole genome shotgun (WGS) entry which is preliminary data.</text>
</comment>
<proteinExistence type="inferred from homology"/>
<dbReference type="RefSeq" id="WP_039632994.1">
    <property type="nucleotide sequence ID" value="NZ_AYSO01000016.1"/>
</dbReference>
<evidence type="ECO:0000313" key="3">
    <source>
        <dbReference type="Proteomes" id="UP000031366"/>
    </source>
</evidence>
<dbReference type="GO" id="GO:0019752">
    <property type="term" value="P:carboxylic acid metabolic process"/>
    <property type="evidence" value="ECO:0007669"/>
    <property type="project" value="UniProtKB-ARBA"/>
</dbReference>